<dbReference type="Proteomes" id="UP000290189">
    <property type="component" value="Unassembled WGS sequence"/>
</dbReference>
<dbReference type="EMBL" id="OVEO01000012">
    <property type="protein sequence ID" value="SPQ99724.1"/>
    <property type="molecule type" value="Genomic_DNA"/>
</dbReference>
<feature type="region of interest" description="Disordered" evidence="1">
    <location>
        <begin position="1"/>
        <end position="38"/>
    </location>
</feature>
<reference evidence="2 3" key="1">
    <citation type="submission" date="2018-03" db="EMBL/GenBank/DDBJ databases">
        <authorList>
            <person name="Fogelqvist J."/>
        </authorList>
    </citation>
    <scope>NUCLEOTIDE SEQUENCE [LARGE SCALE GENOMIC DNA]</scope>
</reference>
<feature type="compositionally biased region" description="Basic and acidic residues" evidence="1">
    <location>
        <begin position="66"/>
        <end position="81"/>
    </location>
</feature>
<organism evidence="2 3">
    <name type="scientific">Plasmodiophora brassicae</name>
    <name type="common">Clubroot disease agent</name>
    <dbReference type="NCBI Taxonomy" id="37360"/>
    <lineage>
        <taxon>Eukaryota</taxon>
        <taxon>Sar</taxon>
        <taxon>Rhizaria</taxon>
        <taxon>Endomyxa</taxon>
        <taxon>Phytomyxea</taxon>
        <taxon>Plasmodiophorida</taxon>
        <taxon>Plasmodiophoridae</taxon>
        <taxon>Plasmodiophora</taxon>
    </lineage>
</organism>
<dbReference type="AlphaFoldDB" id="A0A3P3YHV6"/>
<keyword evidence="2" id="KW-0496">Mitochondrion</keyword>
<feature type="region of interest" description="Disordered" evidence="1">
    <location>
        <begin position="55"/>
        <end position="81"/>
    </location>
</feature>
<protein>
    <submittedName>
        <fullName evidence="2">Uncharacterized protein</fullName>
    </submittedName>
</protein>
<evidence type="ECO:0000313" key="3">
    <source>
        <dbReference type="Proteomes" id="UP000290189"/>
    </source>
</evidence>
<name>A0A3P3YHV6_PLABS</name>
<evidence type="ECO:0000256" key="1">
    <source>
        <dbReference type="SAM" id="MobiDB-lite"/>
    </source>
</evidence>
<sequence length="139" mass="14325">MKATGYPVPSTPKRGGAATGATPSTARRRPGPFTPLSASRARMIGEALIAMNAKKAGGPEANAGRRALDFSDRPPARHDENLPAVDAGVALRALEAEEALLQKQVAELESGTGRAPSVAVPSLECAIDKEIADLLNDSA</sequence>
<accession>A0A3P3YHV6</accession>
<geneLocation type="mitochondrion" evidence="2"/>
<gene>
    <name evidence="2" type="ORF">PLBR_LOCUS6939</name>
</gene>
<proteinExistence type="predicted"/>
<feature type="compositionally biased region" description="Low complexity" evidence="1">
    <location>
        <begin position="14"/>
        <end position="25"/>
    </location>
</feature>
<evidence type="ECO:0000313" key="2">
    <source>
        <dbReference type="EMBL" id="SPQ99724.1"/>
    </source>
</evidence>